<evidence type="ECO:0000256" key="1">
    <source>
        <dbReference type="ARBA" id="ARBA00010641"/>
    </source>
</evidence>
<comment type="similarity">
    <text evidence="1">Belongs to the sigma-70 factor family. ECF subfamily.</text>
</comment>
<comment type="caution">
    <text evidence="7">The sequence shown here is derived from an EMBL/GenBank/DDBJ whole genome shotgun (WGS) entry which is preliminary data.</text>
</comment>
<evidence type="ECO:0000313" key="8">
    <source>
        <dbReference type="Proteomes" id="UP000036867"/>
    </source>
</evidence>
<dbReference type="PANTHER" id="PTHR43133">
    <property type="entry name" value="RNA POLYMERASE ECF-TYPE SIGMA FACTO"/>
    <property type="match status" value="1"/>
</dbReference>
<dbReference type="Gene3D" id="1.10.10.10">
    <property type="entry name" value="Winged helix-like DNA-binding domain superfamily/Winged helix DNA-binding domain"/>
    <property type="match status" value="1"/>
</dbReference>
<dbReference type="PANTHER" id="PTHR43133:SF60">
    <property type="entry name" value="RNA POLYMERASE SIGMA FACTOR SIGV"/>
    <property type="match status" value="1"/>
</dbReference>
<dbReference type="RefSeq" id="WP_053415149.1">
    <property type="nucleotide sequence ID" value="NZ_LILB01000001.1"/>
</dbReference>
<dbReference type="NCBIfam" id="TIGR02937">
    <property type="entry name" value="sigma70-ECF"/>
    <property type="match status" value="1"/>
</dbReference>
<dbReference type="AlphaFoldDB" id="A0A0M0LJ16"/>
<dbReference type="InterPro" id="IPR007627">
    <property type="entry name" value="RNA_pol_sigma70_r2"/>
</dbReference>
<dbReference type="Proteomes" id="UP000036867">
    <property type="component" value="Unassembled WGS sequence"/>
</dbReference>
<dbReference type="SUPFAM" id="SSF88659">
    <property type="entry name" value="Sigma3 and sigma4 domains of RNA polymerase sigma factors"/>
    <property type="match status" value="1"/>
</dbReference>
<dbReference type="InterPro" id="IPR036388">
    <property type="entry name" value="WH-like_DNA-bd_sf"/>
</dbReference>
<gene>
    <name evidence="7" type="ORF">AMD00_00500</name>
</gene>
<dbReference type="EMBL" id="LILB01000001">
    <property type="protein sequence ID" value="KOO51034.1"/>
    <property type="molecule type" value="Genomic_DNA"/>
</dbReference>
<dbReference type="GO" id="GO:0006352">
    <property type="term" value="P:DNA-templated transcription initiation"/>
    <property type="evidence" value="ECO:0007669"/>
    <property type="project" value="InterPro"/>
</dbReference>
<dbReference type="GeneID" id="301134603"/>
<dbReference type="Pfam" id="PF04542">
    <property type="entry name" value="Sigma70_r2"/>
    <property type="match status" value="1"/>
</dbReference>
<dbReference type="InterPro" id="IPR013325">
    <property type="entry name" value="RNA_pol_sigma_r2"/>
</dbReference>
<dbReference type="InterPro" id="IPR013249">
    <property type="entry name" value="RNA_pol_sigma70_r4_t2"/>
</dbReference>
<proteinExistence type="inferred from homology"/>
<dbReference type="Gene3D" id="1.10.1740.10">
    <property type="match status" value="1"/>
</dbReference>
<name>A0A0M0LJ16_9BACL</name>
<evidence type="ECO:0000256" key="4">
    <source>
        <dbReference type="ARBA" id="ARBA00023163"/>
    </source>
</evidence>
<keyword evidence="4" id="KW-0804">Transcription</keyword>
<dbReference type="InterPro" id="IPR039425">
    <property type="entry name" value="RNA_pol_sigma-70-like"/>
</dbReference>
<evidence type="ECO:0000259" key="6">
    <source>
        <dbReference type="Pfam" id="PF08281"/>
    </source>
</evidence>
<dbReference type="InterPro" id="IPR013324">
    <property type="entry name" value="RNA_pol_sigma_r3/r4-like"/>
</dbReference>
<evidence type="ECO:0000259" key="5">
    <source>
        <dbReference type="Pfam" id="PF04542"/>
    </source>
</evidence>
<accession>A0A0M0LJ16</accession>
<dbReference type="GO" id="GO:0016987">
    <property type="term" value="F:sigma factor activity"/>
    <property type="evidence" value="ECO:0007669"/>
    <property type="project" value="UniProtKB-KW"/>
</dbReference>
<dbReference type="SUPFAM" id="SSF88946">
    <property type="entry name" value="Sigma2 domain of RNA polymerase sigma factors"/>
    <property type="match status" value="1"/>
</dbReference>
<dbReference type="CDD" id="cd06171">
    <property type="entry name" value="Sigma70_r4"/>
    <property type="match status" value="1"/>
</dbReference>
<feature type="domain" description="RNA polymerase sigma-70 region 2" evidence="5">
    <location>
        <begin position="17"/>
        <end position="77"/>
    </location>
</feature>
<keyword evidence="8" id="KW-1185">Reference proteome</keyword>
<dbReference type="GO" id="GO:0003677">
    <property type="term" value="F:DNA binding"/>
    <property type="evidence" value="ECO:0007669"/>
    <property type="project" value="InterPro"/>
</dbReference>
<evidence type="ECO:0000256" key="3">
    <source>
        <dbReference type="ARBA" id="ARBA00023082"/>
    </source>
</evidence>
<protein>
    <submittedName>
        <fullName evidence="7">RNA polymerase subunit sigma</fullName>
    </submittedName>
</protein>
<dbReference type="OrthoDB" id="9794508at2"/>
<organism evidence="7 8">
    <name type="scientific">Viridibacillus arvi</name>
    <dbReference type="NCBI Taxonomy" id="263475"/>
    <lineage>
        <taxon>Bacteria</taxon>
        <taxon>Bacillati</taxon>
        <taxon>Bacillota</taxon>
        <taxon>Bacilli</taxon>
        <taxon>Bacillales</taxon>
        <taxon>Caryophanaceae</taxon>
        <taxon>Viridibacillus</taxon>
    </lineage>
</organism>
<dbReference type="STRING" id="263475.AMD00_00500"/>
<dbReference type="Pfam" id="PF08281">
    <property type="entry name" value="Sigma70_r4_2"/>
    <property type="match status" value="1"/>
</dbReference>
<evidence type="ECO:0000313" key="7">
    <source>
        <dbReference type="EMBL" id="KOO51034.1"/>
    </source>
</evidence>
<dbReference type="InterPro" id="IPR014284">
    <property type="entry name" value="RNA_pol_sigma-70_dom"/>
</dbReference>
<sequence>MEKEERNRQLQLAMDLYGKYLVRLAYTYVKDESKAEDLVQEAFIQYYIHLEDFEAKSSVKTYLYRIIVNICRNYLKSWSYRKLEWTETISKWLATSDGPEQRAIMKETSSEVSALLSKLTPKYREVLWLYYLEGFSIQEVSRILECSENTVKTRLARGRRLAKTTFEEGVLDEN</sequence>
<keyword evidence="2" id="KW-0805">Transcription regulation</keyword>
<reference evidence="8" key="1">
    <citation type="submission" date="2015-08" db="EMBL/GenBank/DDBJ databases">
        <title>Fjat-10028 dsm 16317.</title>
        <authorList>
            <person name="Liu B."/>
            <person name="Wang J."/>
            <person name="Zhu Y."/>
            <person name="Liu G."/>
            <person name="Chen Q."/>
            <person name="Chen Z."/>
            <person name="Lan J."/>
            <person name="Che J."/>
            <person name="Ge C."/>
            <person name="Shi H."/>
            <person name="Pan Z."/>
            <person name="Liu X."/>
        </authorList>
    </citation>
    <scope>NUCLEOTIDE SEQUENCE [LARGE SCALE GENOMIC DNA]</scope>
    <source>
        <strain evidence="8">DSM 16317</strain>
    </source>
</reference>
<keyword evidence="3" id="KW-0731">Sigma factor</keyword>
<evidence type="ECO:0000256" key="2">
    <source>
        <dbReference type="ARBA" id="ARBA00023015"/>
    </source>
</evidence>
<feature type="domain" description="RNA polymerase sigma factor 70 region 4 type 2" evidence="6">
    <location>
        <begin position="111"/>
        <end position="160"/>
    </location>
</feature>